<evidence type="ECO:0000256" key="3">
    <source>
        <dbReference type="ARBA" id="ARBA00022475"/>
    </source>
</evidence>
<evidence type="ECO:0000256" key="6">
    <source>
        <dbReference type="ARBA" id="ARBA00023136"/>
    </source>
</evidence>
<evidence type="ECO:0000313" key="8">
    <source>
        <dbReference type="EMBL" id="UYW00632.1"/>
    </source>
</evidence>
<dbReference type="PANTHER" id="PTHR30558">
    <property type="entry name" value="EXBD MEMBRANE COMPONENT OF PMF-DRIVEN MACROMOLECULE IMPORT SYSTEM"/>
    <property type="match status" value="1"/>
</dbReference>
<comment type="subcellular location">
    <subcellularLocation>
        <location evidence="1">Cell membrane</location>
        <topology evidence="1">Single-pass membrane protein</topology>
    </subcellularLocation>
    <subcellularLocation>
        <location evidence="7">Cell membrane</location>
        <topology evidence="7">Single-pass type II membrane protein</topology>
    </subcellularLocation>
</comment>
<organism evidence="8 9">
    <name type="scientific">Flavobacterium agricola</name>
    <dbReference type="NCBI Taxonomy" id="2870839"/>
    <lineage>
        <taxon>Bacteria</taxon>
        <taxon>Pseudomonadati</taxon>
        <taxon>Bacteroidota</taxon>
        <taxon>Flavobacteriia</taxon>
        <taxon>Flavobacteriales</taxon>
        <taxon>Flavobacteriaceae</taxon>
        <taxon>Flavobacterium</taxon>
    </lineage>
</organism>
<keyword evidence="7" id="KW-0813">Transport</keyword>
<evidence type="ECO:0000256" key="4">
    <source>
        <dbReference type="ARBA" id="ARBA00022692"/>
    </source>
</evidence>
<evidence type="ECO:0000256" key="5">
    <source>
        <dbReference type="ARBA" id="ARBA00022989"/>
    </source>
</evidence>
<protein>
    <submittedName>
        <fullName evidence="8">Biopolymer transporter ExbD</fullName>
    </submittedName>
</protein>
<keyword evidence="5" id="KW-1133">Transmembrane helix</keyword>
<dbReference type="Pfam" id="PF02472">
    <property type="entry name" value="ExbD"/>
    <property type="match status" value="1"/>
</dbReference>
<dbReference type="RefSeq" id="WP_264432588.1">
    <property type="nucleotide sequence ID" value="NZ_CP081495.1"/>
</dbReference>
<evidence type="ECO:0000256" key="7">
    <source>
        <dbReference type="RuleBase" id="RU003879"/>
    </source>
</evidence>
<dbReference type="Proteomes" id="UP001163328">
    <property type="component" value="Chromosome"/>
</dbReference>
<keyword evidence="6" id="KW-0472">Membrane</keyword>
<keyword evidence="9" id="KW-1185">Reference proteome</keyword>
<sequence length="204" mass="22700">MAKAKKKSGSASVDMTAMCDVAFLLLSFFVMTSTAKLPEPHPVDTPASTVQQKLPDANLAMVTVGDEKVFFTISDRDLRGAVLDRVAEKYNVTFTDEEKKAFELMDGFGVDIKQLPALLKLKGSDRNKEGVQGGIPYSPDNNQLKEWLLASRLAARDVKNDELKIAIKGDALESYPMMKKVIDMMQEQRINKFYLVTGLRGEDF</sequence>
<evidence type="ECO:0000256" key="1">
    <source>
        <dbReference type="ARBA" id="ARBA00004162"/>
    </source>
</evidence>
<accession>A0ABY6LXD1</accession>
<proteinExistence type="inferred from homology"/>
<dbReference type="EMBL" id="CP081495">
    <property type="protein sequence ID" value="UYW00632.1"/>
    <property type="molecule type" value="Genomic_DNA"/>
</dbReference>
<dbReference type="InterPro" id="IPR003400">
    <property type="entry name" value="ExbD"/>
</dbReference>
<name>A0ABY6LXD1_9FLAO</name>
<keyword evidence="4 7" id="KW-0812">Transmembrane</keyword>
<gene>
    <name evidence="8" type="ORF">K5I29_08780</name>
</gene>
<reference evidence="8" key="1">
    <citation type="submission" date="2021-08" db="EMBL/GenBank/DDBJ databases">
        <title>Flavobacterium sp. strain CC-SYL302.</title>
        <authorList>
            <person name="Lin S.-Y."/>
            <person name="Lee T.-H."/>
            <person name="Young C.-C."/>
        </authorList>
    </citation>
    <scope>NUCLEOTIDE SEQUENCE</scope>
    <source>
        <strain evidence="8">CC-SYL302</strain>
    </source>
</reference>
<evidence type="ECO:0000256" key="2">
    <source>
        <dbReference type="ARBA" id="ARBA00005811"/>
    </source>
</evidence>
<comment type="similarity">
    <text evidence="2 7">Belongs to the ExbD/TolR family.</text>
</comment>
<keyword evidence="7" id="KW-0653">Protein transport</keyword>
<keyword evidence="3" id="KW-1003">Cell membrane</keyword>
<evidence type="ECO:0000313" key="9">
    <source>
        <dbReference type="Proteomes" id="UP001163328"/>
    </source>
</evidence>
<dbReference type="PANTHER" id="PTHR30558:SF3">
    <property type="entry name" value="BIOPOLYMER TRANSPORT PROTEIN EXBD-RELATED"/>
    <property type="match status" value="1"/>
</dbReference>